<name>A0ABS3SE13_9CELL</name>
<keyword evidence="1" id="KW-1133">Transmembrane helix</keyword>
<reference evidence="2 3" key="1">
    <citation type="submission" date="2021-03" db="EMBL/GenBank/DDBJ databases">
        <title>novel species in genus Cellulomonas.</title>
        <authorList>
            <person name="Zhang G."/>
        </authorList>
    </citation>
    <scope>NUCLEOTIDE SEQUENCE [LARGE SCALE GENOMIC DNA]</scope>
    <source>
        <strain evidence="3">zg-ZUI188</strain>
    </source>
</reference>
<organism evidence="2 3">
    <name type="scientific">Cellulomonas fengjieae</name>
    <dbReference type="NCBI Taxonomy" id="2819978"/>
    <lineage>
        <taxon>Bacteria</taxon>
        <taxon>Bacillati</taxon>
        <taxon>Actinomycetota</taxon>
        <taxon>Actinomycetes</taxon>
        <taxon>Micrococcales</taxon>
        <taxon>Cellulomonadaceae</taxon>
        <taxon>Cellulomonas</taxon>
    </lineage>
</organism>
<proteinExistence type="predicted"/>
<gene>
    <name evidence="2" type="ORF">J4035_05030</name>
</gene>
<evidence type="ECO:0000313" key="3">
    <source>
        <dbReference type="Proteomes" id="UP000678317"/>
    </source>
</evidence>
<feature type="transmembrane region" description="Helical" evidence="1">
    <location>
        <begin position="116"/>
        <end position="134"/>
    </location>
</feature>
<evidence type="ECO:0000256" key="1">
    <source>
        <dbReference type="SAM" id="Phobius"/>
    </source>
</evidence>
<feature type="transmembrane region" description="Helical" evidence="1">
    <location>
        <begin position="140"/>
        <end position="157"/>
    </location>
</feature>
<keyword evidence="1" id="KW-0472">Membrane</keyword>
<dbReference type="Proteomes" id="UP000678317">
    <property type="component" value="Unassembled WGS sequence"/>
</dbReference>
<feature type="transmembrane region" description="Helical" evidence="1">
    <location>
        <begin position="169"/>
        <end position="187"/>
    </location>
</feature>
<comment type="caution">
    <text evidence="2">The sequence shown here is derived from an EMBL/GenBank/DDBJ whole genome shotgun (WGS) entry which is preliminary data.</text>
</comment>
<protein>
    <submittedName>
        <fullName evidence="2">Uncharacterized protein</fullName>
    </submittedName>
</protein>
<keyword evidence="3" id="KW-1185">Reference proteome</keyword>
<dbReference type="RefSeq" id="WP_208288822.1">
    <property type="nucleotide sequence ID" value="NZ_CP074404.1"/>
</dbReference>
<sequence>MPPSPIGESFSYGWKKFTQFGGIFVGAALVWLVGAAIVLVVLSLIFGGFGALLDPDGRGMRPTLSIVASLGAFVVSAAAFLIGYLVQAAFIRAALDVTDGRRISFGDFFKFPDPGPVLLTALLLAAINIVLNLVPFFGQLLSFVAGFLLLFTFWFVIDKHLSPVDAIKASYQLIVANLSTTILFYLLSVVVVFAGAIVCGVGLLVALPVVLVATAFLFKRLLGDPISA</sequence>
<feature type="transmembrane region" description="Helical" evidence="1">
    <location>
        <begin position="193"/>
        <end position="218"/>
    </location>
</feature>
<feature type="transmembrane region" description="Helical" evidence="1">
    <location>
        <begin position="20"/>
        <end position="46"/>
    </location>
</feature>
<accession>A0ABS3SE13</accession>
<feature type="transmembrane region" description="Helical" evidence="1">
    <location>
        <begin position="66"/>
        <end position="95"/>
    </location>
</feature>
<evidence type="ECO:0000313" key="2">
    <source>
        <dbReference type="EMBL" id="MBO3083996.1"/>
    </source>
</evidence>
<dbReference type="EMBL" id="JAGFBM010000001">
    <property type="protein sequence ID" value="MBO3083996.1"/>
    <property type="molecule type" value="Genomic_DNA"/>
</dbReference>
<keyword evidence="1" id="KW-0812">Transmembrane</keyword>